<evidence type="ECO:0000256" key="1">
    <source>
        <dbReference type="SAM" id="MobiDB-lite"/>
    </source>
</evidence>
<dbReference type="AlphaFoldDB" id="A0A922MT60"/>
<keyword evidence="2" id="KW-0732">Signal</keyword>
<accession>A0A922MT60</accession>
<evidence type="ECO:0000313" key="3">
    <source>
        <dbReference type="EMBL" id="KAH9642186.1"/>
    </source>
</evidence>
<gene>
    <name evidence="3" type="ORF">HF086_007685</name>
</gene>
<organism evidence="3 4">
    <name type="scientific">Spodoptera exigua</name>
    <name type="common">Beet armyworm</name>
    <name type="synonym">Noctua fulgens</name>
    <dbReference type="NCBI Taxonomy" id="7107"/>
    <lineage>
        <taxon>Eukaryota</taxon>
        <taxon>Metazoa</taxon>
        <taxon>Ecdysozoa</taxon>
        <taxon>Arthropoda</taxon>
        <taxon>Hexapoda</taxon>
        <taxon>Insecta</taxon>
        <taxon>Pterygota</taxon>
        <taxon>Neoptera</taxon>
        <taxon>Endopterygota</taxon>
        <taxon>Lepidoptera</taxon>
        <taxon>Glossata</taxon>
        <taxon>Ditrysia</taxon>
        <taxon>Noctuoidea</taxon>
        <taxon>Noctuidae</taxon>
        <taxon>Amphipyrinae</taxon>
        <taxon>Spodoptera</taxon>
    </lineage>
</organism>
<evidence type="ECO:0000313" key="4">
    <source>
        <dbReference type="Proteomes" id="UP000814243"/>
    </source>
</evidence>
<proteinExistence type="predicted"/>
<protein>
    <submittedName>
        <fullName evidence="3">Uncharacterized protein</fullName>
    </submittedName>
</protein>
<name>A0A922MT60_SPOEX</name>
<feature type="signal peptide" evidence="2">
    <location>
        <begin position="1"/>
        <end position="22"/>
    </location>
</feature>
<feature type="chain" id="PRO_5037365164" evidence="2">
    <location>
        <begin position="23"/>
        <end position="90"/>
    </location>
</feature>
<dbReference type="EMBL" id="JACEFF010000197">
    <property type="protein sequence ID" value="KAH9642186.1"/>
    <property type="molecule type" value="Genomic_DNA"/>
</dbReference>
<feature type="region of interest" description="Disordered" evidence="1">
    <location>
        <begin position="67"/>
        <end position="90"/>
    </location>
</feature>
<comment type="caution">
    <text evidence="3">The sequence shown here is derived from an EMBL/GenBank/DDBJ whole genome shotgun (WGS) entry which is preliminary data.</text>
</comment>
<dbReference type="Proteomes" id="UP000814243">
    <property type="component" value="Unassembled WGS sequence"/>
</dbReference>
<reference evidence="3" key="1">
    <citation type="journal article" date="2021" name="G3 (Bethesda)">
        <title>Genome and transcriptome analysis of the beet armyworm Spodoptera exigua reveals targets for pest control. .</title>
        <authorList>
            <person name="Simon S."/>
            <person name="Breeschoten T."/>
            <person name="Jansen H.J."/>
            <person name="Dirks R.P."/>
            <person name="Schranz M.E."/>
            <person name="Ros V.I.D."/>
        </authorList>
    </citation>
    <scope>NUCLEOTIDE SEQUENCE</scope>
    <source>
        <strain evidence="3">TB_SE_WUR_2020</strain>
    </source>
</reference>
<evidence type="ECO:0000256" key="2">
    <source>
        <dbReference type="SAM" id="SignalP"/>
    </source>
</evidence>
<sequence>MGEVRSCLYFLVYCLCVQISIAKPFFGPRFWCDLLCEEDDGFTTTASYEDYYDALCNDCPTRRPSTPTTMMPPANQPQAANFTKAGSIRM</sequence>